<evidence type="ECO:0000259" key="2">
    <source>
        <dbReference type="Pfam" id="PF24983"/>
    </source>
</evidence>
<sequence length="723" mass="80786">MLGTSIGKKVDANFVRKGYQEFLTKTNKSTIQRAALQPKPMSKAQKREEMRKRGIYVEADNSENDYSFMEKTNTMQRPYVSRLRVSKLRWKKSENKSEIDTAKRTRRRKRTKAKEKRRRSSTASEKSQRQTTSSTGQPSRLERETAASKMEPPTVMTTTEEAPLSVMNAPNLARSEEVGASSAMLPPTVVKPPQEVPPSSIRNAPELPYPGGATSSAMLPPSLANATLEEGPPSIKNSSQLPHPKGESSIMQTPSMAMDPIDRARSSTTASLLPSEDVTQGSERGDVGNLTQGQLTQDNNRLSRRKRSKFSSRIPSNETALSEMAEKILADVTQDSKEIVKEPEGVSGENEQIEKQRKRTEEKILEDVTQDSKEIIKEHEGTSGENEQIGPQPKRSEEGAKRDGPEFTAPKKPSPKSKPKKTAGSSSEKDQREQLKIDFGISTNSRETDCSFPQEMASASALSTPSDDLRSTRDDVFSALEEDVDLTKCLGDFDTESVEGVGASDKKTLEAAKKILRISHKEKAIEKTLTKEENEIISKFFSGKIPYDQTVLNVLDRVLDKTIDYLQTHGTTLDPETKRLVEKRKKLKAAMLETMLTTPKFIPSTWVQHYDRLHKQAMQETTGINWAKVLLFYPRQRSFDDGEADIFGNFTRNRNRHWIIGCILGPNDSKSFEETEREKQSKSLFMDTSIMEHAKNDGPLTSAGTSTGSPSSRRNELISLKTT</sequence>
<name>A0ABR1BK71_NECAM</name>
<evidence type="ECO:0000313" key="4">
    <source>
        <dbReference type="Proteomes" id="UP001303046"/>
    </source>
</evidence>
<feature type="domain" description="DUF7774" evidence="2">
    <location>
        <begin position="506"/>
        <end position="595"/>
    </location>
</feature>
<proteinExistence type="predicted"/>
<feature type="region of interest" description="Disordered" evidence="1">
    <location>
        <begin position="693"/>
        <end position="723"/>
    </location>
</feature>
<feature type="compositionally biased region" description="Low complexity" evidence="1">
    <location>
        <begin position="150"/>
        <end position="161"/>
    </location>
</feature>
<gene>
    <name evidence="3" type="primary">Necator_chrI.g1002</name>
    <name evidence="3" type="ORF">RB195_004878</name>
</gene>
<feature type="region of interest" description="Disordered" evidence="1">
    <location>
        <begin position="92"/>
        <end position="449"/>
    </location>
</feature>
<feature type="compositionally biased region" description="Polar residues" evidence="1">
    <location>
        <begin position="289"/>
        <end position="300"/>
    </location>
</feature>
<dbReference type="PANTHER" id="PTHR38630">
    <property type="entry name" value="PROTEIN CBG12780"/>
    <property type="match status" value="1"/>
</dbReference>
<keyword evidence="4" id="KW-1185">Reference proteome</keyword>
<comment type="caution">
    <text evidence="3">The sequence shown here is derived from an EMBL/GenBank/DDBJ whole genome shotgun (WGS) entry which is preliminary data.</text>
</comment>
<reference evidence="3 4" key="1">
    <citation type="submission" date="2023-08" db="EMBL/GenBank/DDBJ databases">
        <title>A Necator americanus chromosomal reference genome.</title>
        <authorList>
            <person name="Ilik V."/>
            <person name="Petrzelkova K.J."/>
            <person name="Pardy F."/>
            <person name="Fuh T."/>
            <person name="Niatou-Singa F.S."/>
            <person name="Gouil Q."/>
            <person name="Baker L."/>
            <person name="Ritchie M.E."/>
            <person name="Jex A.R."/>
            <person name="Gazzola D."/>
            <person name="Li H."/>
            <person name="Toshio Fujiwara R."/>
            <person name="Zhan B."/>
            <person name="Aroian R.V."/>
            <person name="Pafco B."/>
            <person name="Schwarz E.M."/>
        </authorList>
    </citation>
    <scope>NUCLEOTIDE SEQUENCE [LARGE SCALE GENOMIC DNA]</scope>
    <source>
        <strain evidence="3 4">Aroian</strain>
        <tissue evidence="3">Whole animal</tissue>
    </source>
</reference>
<organism evidence="3 4">
    <name type="scientific">Necator americanus</name>
    <name type="common">Human hookworm</name>
    <dbReference type="NCBI Taxonomy" id="51031"/>
    <lineage>
        <taxon>Eukaryota</taxon>
        <taxon>Metazoa</taxon>
        <taxon>Ecdysozoa</taxon>
        <taxon>Nematoda</taxon>
        <taxon>Chromadorea</taxon>
        <taxon>Rhabditida</taxon>
        <taxon>Rhabditina</taxon>
        <taxon>Rhabditomorpha</taxon>
        <taxon>Strongyloidea</taxon>
        <taxon>Ancylostomatidae</taxon>
        <taxon>Bunostominae</taxon>
        <taxon>Necator</taxon>
    </lineage>
</organism>
<feature type="compositionally biased region" description="Basic and acidic residues" evidence="1">
    <location>
        <begin position="352"/>
        <end position="382"/>
    </location>
</feature>
<protein>
    <recommendedName>
        <fullName evidence="2">DUF7774 domain-containing protein</fullName>
    </recommendedName>
</protein>
<dbReference type="EMBL" id="JAVFWL010000001">
    <property type="protein sequence ID" value="KAK6726838.1"/>
    <property type="molecule type" value="Genomic_DNA"/>
</dbReference>
<feature type="compositionally biased region" description="Low complexity" evidence="1">
    <location>
        <begin position="698"/>
        <end position="712"/>
    </location>
</feature>
<feature type="compositionally biased region" description="Polar residues" evidence="1">
    <location>
        <begin position="266"/>
        <end position="282"/>
    </location>
</feature>
<feature type="region of interest" description="Disordered" evidence="1">
    <location>
        <begin position="35"/>
        <end position="56"/>
    </location>
</feature>
<feature type="compositionally biased region" description="Basic and acidic residues" evidence="1">
    <location>
        <begin position="427"/>
        <end position="436"/>
    </location>
</feature>
<feature type="compositionally biased region" description="Basic and acidic residues" evidence="1">
    <location>
        <begin position="394"/>
        <end position="405"/>
    </location>
</feature>
<feature type="compositionally biased region" description="Basic and acidic residues" evidence="1">
    <location>
        <begin position="324"/>
        <end position="344"/>
    </location>
</feature>
<dbReference type="PANTHER" id="PTHR38630:SF1">
    <property type="entry name" value="DEK_C DOMAIN-CONTAINING PROTEIN-RELATED"/>
    <property type="match status" value="1"/>
</dbReference>
<feature type="compositionally biased region" description="Basic residues" evidence="1">
    <location>
        <begin position="104"/>
        <end position="120"/>
    </location>
</feature>
<dbReference type="Pfam" id="PF24983">
    <property type="entry name" value="DUF7774"/>
    <property type="match status" value="1"/>
</dbReference>
<evidence type="ECO:0000313" key="3">
    <source>
        <dbReference type="EMBL" id="KAK6726838.1"/>
    </source>
</evidence>
<accession>A0ABR1BK71</accession>
<dbReference type="InterPro" id="IPR056676">
    <property type="entry name" value="DUF7774"/>
</dbReference>
<dbReference type="Proteomes" id="UP001303046">
    <property type="component" value="Unassembled WGS sequence"/>
</dbReference>
<evidence type="ECO:0000256" key="1">
    <source>
        <dbReference type="SAM" id="MobiDB-lite"/>
    </source>
</evidence>
<feature type="compositionally biased region" description="Basic and acidic residues" evidence="1">
    <location>
        <begin position="92"/>
        <end position="103"/>
    </location>
</feature>
<feature type="compositionally biased region" description="Polar residues" evidence="1">
    <location>
        <begin position="129"/>
        <end position="138"/>
    </location>
</feature>